<keyword evidence="6" id="KW-1185">Reference proteome</keyword>
<evidence type="ECO:0000256" key="1">
    <source>
        <dbReference type="PIRSR" id="PIRSR601310-1"/>
    </source>
</evidence>
<dbReference type="PRINTS" id="PR00332">
    <property type="entry name" value="HISTRIAD"/>
</dbReference>
<dbReference type="Gene3D" id="3.30.428.10">
    <property type="entry name" value="HIT-like"/>
    <property type="match status" value="1"/>
</dbReference>
<comment type="caution">
    <text evidence="5">The sequence shown here is derived from an EMBL/GenBank/DDBJ whole genome shotgun (WGS) entry which is preliminary data.</text>
</comment>
<dbReference type="GO" id="GO:0003824">
    <property type="term" value="F:catalytic activity"/>
    <property type="evidence" value="ECO:0007669"/>
    <property type="project" value="InterPro"/>
</dbReference>
<gene>
    <name evidence="5" type="ORF">NDN08_004510</name>
</gene>
<feature type="domain" description="HIT" evidence="4">
    <location>
        <begin position="50"/>
        <end position="158"/>
    </location>
</feature>
<proteinExistence type="predicted"/>
<dbReference type="AlphaFoldDB" id="A0AAV8UQG8"/>
<accession>A0AAV8UQG8</accession>
<dbReference type="PANTHER" id="PTHR23089">
    <property type="entry name" value="HISTIDINE TRIAD HIT PROTEIN"/>
    <property type="match status" value="1"/>
</dbReference>
<evidence type="ECO:0000313" key="5">
    <source>
        <dbReference type="EMBL" id="KAJ8903402.1"/>
    </source>
</evidence>
<reference evidence="5 6" key="1">
    <citation type="journal article" date="2023" name="Nat. Commun.">
        <title>Origin of minicircular mitochondrial genomes in red algae.</title>
        <authorList>
            <person name="Lee Y."/>
            <person name="Cho C.H."/>
            <person name="Lee Y.M."/>
            <person name="Park S.I."/>
            <person name="Yang J.H."/>
            <person name="West J.A."/>
            <person name="Bhattacharya D."/>
            <person name="Yoon H.S."/>
        </authorList>
    </citation>
    <scope>NUCLEOTIDE SEQUENCE [LARGE SCALE GENOMIC DNA]</scope>
    <source>
        <strain evidence="5 6">CCMP1338</strain>
        <tissue evidence="5">Whole cell</tissue>
    </source>
</reference>
<dbReference type="PROSITE" id="PS00892">
    <property type="entry name" value="HIT_1"/>
    <property type="match status" value="1"/>
</dbReference>
<dbReference type="Proteomes" id="UP001157974">
    <property type="component" value="Unassembled WGS sequence"/>
</dbReference>
<dbReference type="Pfam" id="PF01230">
    <property type="entry name" value="HIT"/>
    <property type="match status" value="1"/>
</dbReference>
<dbReference type="EMBL" id="JAMWBK010000007">
    <property type="protein sequence ID" value="KAJ8903402.1"/>
    <property type="molecule type" value="Genomic_DNA"/>
</dbReference>
<dbReference type="InterPro" id="IPR036265">
    <property type="entry name" value="HIT-like_sf"/>
</dbReference>
<dbReference type="InterPro" id="IPR011146">
    <property type="entry name" value="HIT-like"/>
</dbReference>
<dbReference type="PROSITE" id="PS51084">
    <property type="entry name" value="HIT_2"/>
    <property type="match status" value="1"/>
</dbReference>
<dbReference type="InterPro" id="IPR019808">
    <property type="entry name" value="Histidine_triad_CS"/>
</dbReference>
<feature type="short sequence motif" description="Histidine triad motif" evidence="2 3">
    <location>
        <begin position="142"/>
        <end position="146"/>
    </location>
</feature>
<evidence type="ECO:0000256" key="3">
    <source>
        <dbReference type="PROSITE-ProRule" id="PRU00464"/>
    </source>
</evidence>
<organism evidence="5 6">
    <name type="scientific">Rhodosorus marinus</name>
    <dbReference type="NCBI Taxonomy" id="101924"/>
    <lineage>
        <taxon>Eukaryota</taxon>
        <taxon>Rhodophyta</taxon>
        <taxon>Stylonematophyceae</taxon>
        <taxon>Stylonematales</taxon>
        <taxon>Stylonemataceae</taxon>
        <taxon>Rhodosorus</taxon>
    </lineage>
</organism>
<name>A0AAV8UQG8_9RHOD</name>
<dbReference type="SUPFAM" id="SSF54197">
    <property type="entry name" value="HIT-like"/>
    <property type="match status" value="1"/>
</dbReference>
<dbReference type="CDD" id="cd01276">
    <property type="entry name" value="PKCI_related"/>
    <property type="match status" value="1"/>
</dbReference>
<feature type="active site" description="Tele-AMP-histidine intermediate" evidence="1">
    <location>
        <position position="144"/>
    </location>
</feature>
<evidence type="ECO:0000256" key="2">
    <source>
        <dbReference type="PIRSR" id="PIRSR601310-3"/>
    </source>
</evidence>
<evidence type="ECO:0000313" key="6">
    <source>
        <dbReference type="Proteomes" id="UP001157974"/>
    </source>
</evidence>
<protein>
    <recommendedName>
        <fullName evidence="4">HIT domain-containing protein</fullName>
    </recommendedName>
</protein>
<sequence>MNFIPSLAVLSRSAVIGRSANSRRCFTRSARLQMTETGVEAPTEDPQDTIFGKIVRKEIPADIIYEDEKCLAFRDISPQAPTHVLVIPKKTISMLDRADETDAELLGHLLLTSKKVAEIDNLGNGYRVVINNGKEGCQSVYHLHLHVLGGRQLSWPPG</sequence>
<dbReference type="FunFam" id="3.30.428.10:FF:000005">
    <property type="entry name" value="Histidine triad nucleotide-binding protein 1"/>
    <property type="match status" value="1"/>
</dbReference>
<dbReference type="InterPro" id="IPR001310">
    <property type="entry name" value="Histidine_triad_HIT"/>
</dbReference>
<evidence type="ECO:0000259" key="4">
    <source>
        <dbReference type="PROSITE" id="PS51084"/>
    </source>
</evidence>